<keyword evidence="3" id="KW-0812">Transmembrane</keyword>
<dbReference type="InterPro" id="IPR050111">
    <property type="entry name" value="C-type_lectin/snaclec_domain"/>
</dbReference>
<feature type="domain" description="F5/8 type C" evidence="5">
    <location>
        <begin position="1066"/>
        <end position="1218"/>
    </location>
</feature>
<evidence type="ECO:0008006" key="10">
    <source>
        <dbReference type="Google" id="ProtNLM"/>
    </source>
</evidence>
<dbReference type="InterPro" id="IPR002889">
    <property type="entry name" value="WSC_carb-bd"/>
</dbReference>
<feature type="domain" description="C-type lectin" evidence="6">
    <location>
        <begin position="1332"/>
        <end position="1453"/>
    </location>
</feature>
<dbReference type="FunFam" id="2.60.120.260:FF:000016">
    <property type="entry name" value="Contactin-associated protein-like 4 isoform 1"/>
    <property type="match status" value="1"/>
</dbReference>
<feature type="compositionally biased region" description="Polar residues" evidence="2">
    <location>
        <begin position="2355"/>
        <end position="2370"/>
    </location>
</feature>
<feature type="chain" id="PRO_5043025665" description="Macrophage mannose receptor 1-like" evidence="4">
    <location>
        <begin position="24"/>
        <end position="2534"/>
    </location>
</feature>
<keyword evidence="3" id="KW-1133">Transmembrane helix</keyword>
<feature type="region of interest" description="Disordered" evidence="2">
    <location>
        <begin position="2508"/>
        <end position="2534"/>
    </location>
</feature>
<evidence type="ECO:0000313" key="9">
    <source>
        <dbReference type="Proteomes" id="UP001374579"/>
    </source>
</evidence>
<dbReference type="SMART" id="SM00231">
    <property type="entry name" value="FA58C"/>
    <property type="match status" value="3"/>
</dbReference>
<accession>A0AAN9B0X0</accession>
<dbReference type="PROSITE" id="PS51212">
    <property type="entry name" value="WSC"/>
    <property type="match status" value="1"/>
</dbReference>
<protein>
    <recommendedName>
        <fullName evidence="10">Macrophage mannose receptor 1-like</fullName>
    </recommendedName>
</protein>
<evidence type="ECO:0000259" key="6">
    <source>
        <dbReference type="PROSITE" id="PS50041"/>
    </source>
</evidence>
<dbReference type="SUPFAM" id="SSF56436">
    <property type="entry name" value="C-type lectin-like"/>
    <property type="match status" value="12"/>
</dbReference>
<feature type="domain" description="C-type lectin" evidence="6">
    <location>
        <begin position="1775"/>
        <end position="1895"/>
    </location>
</feature>
<proteinExistence type="predicted"/>
<dbReference type="SUPFAM" id="SSF49785">
    <property type="entry name" value="Galactose-binding domain-like"/>
    <property type="match status" value="3"/>
</dbReference>
<comment type="caution">
    <text evidence="8">The sequence shown here is derived from an EMBL/GenBank/DDBJ whole genome shotgun (WGS) entry which is preliminary data.</text>
</comment>
<dbReference type="PROSITE" id="PS01286">
    <property type="entry name" value="FA58C_2"/>
    <property type="match status" value="1"/>
</dbReference>
<evidence type="ECO:0000259" key="5">
    <source>
        <dbReference type="PROSITE" id="PS50022"/>
    </source>
</evidence>
<dbReference type="Gene3D" id="2.60.120.260">
    <property type="entry name" value="Galactose-binding domain-like"/>
    <property type="match status" value="3"/>
</dbReference>
<evidence type="ECO:0000259" key="7">
    <source>
        <dbReference type="PROSITE" id="PS51212"/>
    </source>
</evidence>
<keyword evidence="3" id="KW-0472">Membrane</keyword>
<dbReference type="CDD" id="cd12087">
    <property type="entry name" value="TM_EGFR-like"/>
    <property type="match status" value="1"/>
</dbReference>
<evidence type="ECO:0000313" key="8">
    <source>
        <dbReference type="EMBL" id="KAK7097065.1"/>
    </source>
</evidence>
<feature type="domain" description="F5/8 type C" evidence="5">
    <location>
        <begin position="746"/>
        <end position="899"/>
    </location>
</feature>
<dbReference type="CDD" id="cd00057">
    <property type="entry name" value="FA58C"/>
    <property type="match status" value="2"/>
</dbReference>
<sequence length="2534" mass="279802">MATTKLQLLVLTIFMFFTHVVRGGCPGGWAQWSDHCYLLQPTPVEQSAAVALCGMYNATLVSVASSQETSALEKLMTAAVSGTGLGVKYWTGLSVAGQSTYSWTDHTVFNKSVVSILPPSASILRAGRTCASWDSAMKVIRFEACDSHYRPFCKRSAALDFIDKCYVEDGWQDISGACYKLFDVTSSWSDAQQQCLRNDANLFIPGTSPYVIDKLVSCRISVSHIWLGVSDTAHAGTLMTTNNTAPAVNWAPGDNTIIEPGNTCAEVVTTTSNMLRYQTDICDHEKQFICHKPYGTCPEGWVEYNGRCYQLQTSPKAATTWYLAKQTCADQGASLLILNSMDEHLFITRSIGRQKVPVIWLGFSDEVTPDVLVWVDGTPANGTGVFDVWAPNFPYPLPNRVDCGQLHVGSPKGSWDHGYCYNARSYVCELPIGKPLSPKPTTWANYTCDSDDGWTVFRDQCFLFSEGQNSWDNASQICTAQGGHLAIVNDKYVQSFLRLTLPDTGHAWIGLKMDRNDNKYYWPDHTEAIFTNYLPGKPDKADQGYYCIEMAVDNSLDSPGGWYDFNCSTPQDYICQKPAVQTGAPSPSPTYAWSVRCEPGWRLNSLDDFCYLVMTDTPKTWEAASYDCQRRGADLLSISGPNEQLHIEAVLSTAYPQFQDLWIGASDSTHEGGWEWSDTSPFRYLHWHPGEPNDMNKGEDCAELVGHWNYQWNDRHCDDKLNYICKKQAKPPATNPTPAVPTLPPATKCEMGPVVSGLYSVQSTFAFTASSTLDINHTAADSRLLDYNTRSWKPSKDRPGEWVGLTFYQTMAFDSMTVAGEPDSFSFVTSFKVQYQYNIHSPWYWIESGPGVTMVFDGPEDDDSSAVAFFPSVIHAQSVRIYPQAWGTHIGVRWELNGCVMEACSSDYAISGPLVVMEEAFTASSMSDPTHTPHDSRLHPVSQDTPPSCWRAGDAFDPTNPPWIEVDLGTIKLMRGVTVVGNPDADEYVTLFQLQYRLSDGSNTFIPYQEPYGIPMNFTGNEDHNSSVTTLLKSIIPAQHVRLVVLTYHGYPALRFDVLVCSLATCKDMPLLSGKHNVSDSAFSASSSLDPQHGPGRSRLGEQFSGASGGAWVAKFNDAHQYLQVDLGEKIQVWAVATQGSDALKEWVGSYTLAFSQDGKIFSSYSADGKHAMVFDGNFDATSVRKHYLDIATLARYVQLWPMDYRDGIALRWEIYGCPGPDSGEYVGCYLDQQSQLDLPFEPLIDPYAHIGPISCRYHCYDRGYAYAGLQRGIACYCGNSFGKYGGSITACTASCLPPYEREKCGGHLANSIYTTGITPPNEYCNVGWIDKGKNCYMVLEELRSWFDGHEMCRQQGAELVSIGSEVENDFVFSLLNSLTTQGKYGSAWVGLNDVHESYFYQWNDGSEVTYTNWDLNMPVTDPTQEQHCVALNNNTGGWRTVFCEDRMMYICKMPKQPSPIPHLPPITEGCEKVGWSAFKGSCYNLVDEKQAWADAQRGCKTSGATLVRINDRYEQAFVSSLLGSSTGFCWSDVSVAQEQKSFTFSDKSPVTFAYWGPRQPSPKFACVGLYSGQHAGLWYTMNCTFPHHAICEKPIAGYTPIPTQPLVPPSARCPEEWFETKYSCYQVNTKSSKQRLSWDEAREDCRSQGADLASIHALEDLESVWKNSLAGSDGNFWIGLRYSHQDESMKWSDGSGVNFLQWAVGESEALQGLKNCGEIRVDSGDMAHQSCFSLRNWVCSIARGSVPQPRTTVIVPTAGISGSCSPLDDRWKLYGKSCYTVVEGDGDTAKTWREARDWCFNMQASLVSITTRMEQLFVQSLIQNTSSLALWIGLNKLNFGHGFQWSDGSPVAYENWDVGEPNNFGFLENCVDILPRNGKWNDDVCTRKQGFVCEQIVNFTIPSTTTTPAPTGFCPPGYRAFGNKCLRVFGSSEGEQLLDWSRAWNFCTAFGPGYTLASIGSVAENLFVITLLGDNQLSAWFGLRRLGDGSFAWTDNAEITFTNWDDGEPSGGVQSCVYMKGSSSNAGLWNDAPCGQQANYICQTNKSPSISTPEPIPNPCDAKIGFKPFRAGCYKYVAAAANWTTATQACNKLGADLSTINNAFSQAFLQLFVADGAGVSVGSDDVPFVWIGLSDWKTKGVYVWNLGWPITFSNWAPEEPSRGDGEGCVRMDSDGHWVDDDCSQTLPYVCAIINENYTTFTPKPPTGQCVGHNWVAYGDFCYLFKGDDRQTFYESQLRCREQEARLISIHDNTTVEFLVNMVISQTSYNVWLGLYGSQTAGFSWLDHSAVEYTNWADSEPSGTNQEDVPEHCVGMDPRTKLWDDLDCDLHLGYICRKAQEIDNSLVTRPPVIGPQNSPPAISQVPQKTPGTLIPPVRQSTMTPKISTLTPKPPLWPQTPTTTRHLSPGSANSQGGVFPTAEGQTGSSNGLSSAAIAGIVITIIVLLAVGGAAAFLYVRQRQGWLYENMDDTPSFSNILFNDRAAASIGRSSGAKTEDDTLGEICISGATASTSQSEEEVTVKGATEKGEGSEA</sequence>
<evidence type="ECO:0000256" key="4">
    <source>
        <dbReference type="SAM" id="SignalP"/>
    </source>
</evidence>
<dbReference type="Pfam" id="PF00059">
    <property type="entry name" value="Lectin_C"/>
    <property type="match status" value="12"/>
</dbReference>
<dbReference type="Pfam" id="PF00754">
    <property type="entry name" value="F5_F8_type_C"/>
    <property type="match status" value="3"/>
</dbReference>
<dbReference type="InterPro" id="IPR016186">
    <property type="entry name" value="C-type_lectin-like/link_sf"/>
</dbReference>
<dbReference type="Proteomes" id="UP001374579">
    <property type="component" value="Unassembled WGS sequence"/>
</dbReference>
<feature type="compositionally biased region" description="Basic and acidic residues" evidence="2">
    <location>
        <begin position="2525"/>
        <end position="2534"/>
    </location>
</feature>
<dbReference type="SMART" id="SM00321">
    <property type="entry name" value="WSC"/>
    <property type="match status" value="1"/>
</dbReference>
<keyword evidence="1" id="KW-1015">Disulfide bond</keyword>
<evidence type="ECO:0000256" key="2">
    <source>
        <dbReference type="SAM" id="MobiDB-lite"/>
    </source>
</evidence>
<dbReference type="SMART" id="SM00034">
    <property type="entry name" value="CLECT"/>
    <property type="match status" value="12"/>
</dbReference>
<organism evidence="8 9">
    <name type="scientific">Littorina saxatilis</name>
    <dbReference type="NCBI Taxonomy" id="31220"/>
    <lineage>
        <taxon>Eukaryota</taxon>
        <taxon>Metazoa</taxon>
        <taxon>Spiralia</taxon>
        <taxon>Lophotrochozoa</taxon>
        <taxon>Mollusca</taxon>
        <taxon>Gastropoda</taxon>
        <taxon>Caenogastropoda</taxon>
        <taxon>Littorinimorpha</taxon>
        <taxon>Littorinoidea</taxon>
        <taxon>Littorinidae</taxon>
        <taxon>Littorina</taxon>
    </lineage>
</organism>
<feature type="domain" description="C-type lectin" evidence="6">
    <location>
        <begin position="1922"/>
        <end position="2044"/>
    </location>
</feature>
<dbReference type="PROSITE" id="PS01285">
    <property type="entry name" value="FA58C_1"/>
    <property type="match status" value="1"/>
</dbReference>
<dbReference type="InterPro" id="IPR000421">
    <property type="entry name" value="FA58C"/>
</dbReference>
<feature type="domain" description="C-type lectin" evidence="6">
    <location>
        <begin position="2218"/>
        <end position="2337"/>
    </location>
</feature>
<keyword evidence="9" id="KW-1185">Reference proteome</keyword>
<feature type="compositionally biased region" description="Polar residues" evidence="2">
    <location>
        <begin position="2398"/>
        <end position="2415"/>
    </location>
</feature>
<name>A0AAN9B0X0_9CAEN</name>
<feature type="domain" description="C-type lectin" evidence="6">
    <location>
        <begin position="1479"/>
        <end position="1593"/>
    </location>
</feature>
<dbReference type="PROSITE" id="PS50041">
    <property type="entry name" value="C_TYPE_LECTIN_2"/>
    <property type="match status" value="12"/>
</dbReference>
<evidence type="ECO:0000256" key="1">
    <source>
        <dbReference type="ARBA" id="ARBA00023157"/>
    </source>
</evidence>
<dbReference type="Gene3D" id="3.10.100.10">
    <property type="entry name" value="Mannose-Binding Protein A, subunit A"/>
    <property type="match status" value="12"/>
</dbReference>
<dbReference type="PANTHER" id="PTHR22803">
    <property type="entry name" value="MANNOSE, PHOSPHOLIPASE, LECTIN RECEPTOR RELATED"/>
    <property type="match status" value="1"/>
</dbReference>
<feature type="domain" description="C-type lectin" evidence="6">
    <location>
        <begin position="1621"/>
        <end position="1741"/>
    </location>
</feature>
<feature type="transmembrane region" description="Helical" evidence="3">
    <location>
        <begin position="2434"/>
        <end position="2458"/>
    </location>
</feature>
<feature type="domain" description="C-type lectin" evidence="6">
    <location>
        <begin position="174"/>
        <end position="291"/>
    </location>
</feature>
<feature type="domain" description="F5/8 type C" evidence="5">
    <location>
        <begin position="903"/>
        <end position="1061"/>
    </location>
</feature>
<feature type="domain" description="C-type lectin" evidence="6">
    <location>
        <begin position="2070"/>
        <end position="2192"/>
    </location>
</feature>
<feature type="domain" description="C-type lectin" evidence="6">
    <location>
        <begin position="457"/>
        <end position="576"/>
    </location>
</feature>
<feature type="compositionally biased region" description="Polar residues" evidence="2">
    <location>
        <begin position="2378"/>
        <end position="2390"/>
    </location>
</feature>
<feature type="domain" description="C-type lectin" evidence="6">
    <location>
        <begin position="606"/>
        <end position="726"/>
    </location>
</feature>
<dbReference type="InterPro" id="IPR018378">
    <property type="entry name" value="C-type_lectin_CS"/>
</dbReference>
<dbReference type="InterPro" id="IPR001304">
    <property type="entry name" value="C-type_lectin-like"/>
</dbReference>
<feature type="region of interest" description="Disordered" evidence="2">
    <location>
        <begin position="2348"/>
        <end position="2427"/>
    </location>
</feature>
<dbReference type="PROSITE" id="PS50022">
    <property type="entry name" value="FA58C_3"/>
    <property type="match status" value="3"/>
</dbReference>
<dbReference type="PROSITE" id="PS00615">
    <property type="entry name" value="C_TYPE_LECTIN_1"/>
    <property type="match status" value="5"/>
</dbReference>
<dbReference type="InterPro" id="IPR008979">
    <property type="entry name" value="Galactose-bd-like_sf"/>
</dbReference>
<evidence type="ECO:0000256" key="3">
    <source>
        <dbReference type="SAM" id="Phobius"/>
    </source>
</evidence>
<reference evidence="8 9" key="1">
    <citation type="submission" date="2024-02" db="EMBL/GenBank/DDBJ databases">
        <title>Chromosome-scale genome assembly of the rough periwinkle Littorina saxatilis.</title>
        <authorList>
            <person name="De Jode A."/>
            <person name="Faria R."/>
            <person name="Formenti G."/>
            <person name="Sims Y."/>
            <person name="Smith T.P."/>
            <person name="Tracey A."/>
            <person name="Wood J.M.D."/>
            <person name="Zagrodzka Z.B."/>
            <person name="Johannesson K."/>
            <person name="Butlin R.K."/>
            <person name="Leder E.H."/>
        </authorList>
    </citation>
    <scope>NUCLEOTIDE SEQUENCE [LARGE SCALE GENOMIC DNA]</scope>
    <source>
        <strain evidence="8">Snail1</strain>
        <tissue evidence="8">Muscle</tissue>
    </source>
</reference>
<dbReference type="CDD" id="cd00037">
    <property type="entry name" value="CLECT"/>
    <property type="match status" value="11"/>
</dbReference>
<dbReference type="EMBL" id="JBAMIC010000013">
    <property type="protein sequence ID" value="KAK7097065.1"/>
    <property type="molecule type" value="Genomic_DNA"/>
</dbReference>
<gene>
    <name evidence="8" type="ORF">V1264_004097</name>
</gene>
<feature type="domain" description="C-type lectin" evidence="6">
    <location>
        <begin position="304"/>
        <end position="429"/>
    </location>
</feature>
<dbReference type="InterPro" id="IPR016187">
    <property type="entry name" value="CTDL_fold"/>
</dbReference>
<feature type="domain" description="C-type lectin" evidence="6">
    <location>
        <begin position="32"/>
        <end position="154"/>
    </location>
</feature>
<feature type="domain" description="WSC" evidence="7">
    <location>
        <begin position="1223"/>
        <end position="1317"/>
    </location>
</feature>
<keyword evidence="4" id="KW-0732">Signal</keyword>
<dbReference type="Pfam" id="PF01822">
    <property type="entry name" value="WSC"/>
    <property type="match status" value="1"/>
</dbReference>
<feature type="signal peptide" evidence="4">
    <location>
        <begin position="1"/>
        <end position="23"/>
    </location>
</feature>